<dbReference type="Pfam" id="PF02163">
    <property type="entry name" value="Peptidase_M50"/>
    <property type="match status" value="1"/>
</dbReference>
<feature type="transmembrane region" description="Helical" evidence="6">
    <location>
        <begin position="243"/>
        <end position="264"/>
    </location>
</feature>
<gene>
    <name evidence="9" type="ORF">BDQ12DRAFT_653315</name>
</gene>
<dbReference type="PANTHER" id="PTHR13325">
    <property type="entry name" value="PROTEASE M50 MEMBRANE-BOUND TRANSCRIPTION FACTOR SITE 2 PROTEASE"/>
    <property type="match status" value="1"/>
</dbReference>
<evidence type="ECO:0000313" key="9">
    <source>
        <dbReference type="EMBL" id="TFK37045.1"/>
    </source>
</evidence>
<dbReference type="PRINTS" id="PR01000">
    <property type="entry name" value="SREBPS2PTASE"/>
</dbReference>
<dbReference type="GO" id="GO:0004222">
    <property type="term" value="F:metalloendopeptidase activity"/>
    <property type="evidence" value="ECO:0007669"/>
    <property type="project" value="InterPro"/>
</dbReference>
<dbReference type="Proteomes" id="UP000308652">
    <property type="component" value="Unassembled WGS sequence"/>
</dbReference>
<keyword evidence="2 6" id="KW-0812">Transmembrane</keyword>
<evidence type="ECO:0000256" key="4">
    <source>
        <dbReference type="ARBA" id="ARBA00023136"/>
    </source>
</evidence>
<evidence type="ECO:0000256" key="3">
    <source>
        <dbReference type="ARBA" id="ARBA00022989"/>
    </source>
</evidence>
<feature type="signal peptide" evidence="7">
    <location>
        <begin position="1"/>
        <end position="19"/>
    </location>
</feature>
<evidence type="ECO:0000256" key="1">
    <source>
        <dbReference type="ARBA" id="ARBA00004127"/>
    </source>
</evidence>
<evidence type="ECO:0000256" key="2">
    <source>
        <dbReference type="ARBA" id="ARBA00022692"/>
    </source>
</evidence>
<dbReference type="InterPro" id="IPR008915">
    <property type="entry name" value="Peptidase_M50"/>
</dbReference>
<dbReference type="EMBL" id="ML213610">
    <property type="protein sequence ID" value="TFK37045.1"/>
    <property type="molecule type" value="Genomic_DNA"/>
</dbReference>
<dbReference type="GO" id="GO:0031293">
    <property type="term" value="P:membrane protein intracellular domain proteolysis"/>
    <property type="evidence" value="ECO:0007669"/>
    <property type="project" value="TreeGrafter"/>
</dbReference>
<dbReference type="GO" id="GO:1905897">
    <property type="term" value="P:regulation of response to endoplasmic reticulum stress"/>
    <property type="evidence" value="ECO:0007669"/>
    <property type="project" value="TreeGrafter"/>
</dbReference>
<evidence type="ECO:0000256" key="6">
    <source>
        <dbReference type="SAM" id="Phobius"/>
    </source>
</evidence>
<reference evidence="9 10" key="1">
    <citation type="journal article" date="2019" name="Nat. Ecol. Evol.">
        <title>Megaphylogeny resolves global patterns of mushroom evolution.</title>
        <authorList>
            <person name="Varga T."/>
            <person name="Krizsan K."/>
            <person name="Foldi C."/>
            <person name="Dima B."/>
            <person name="Sanchez-Garcia M."/>
            <person name="Sanchez-Ramirez S."/>
            <person name="Szollosi G.J."/>
            <person name="Szarkandi J.G."/>
            <person name="Papp V."/>
            <person name="Albert L."/>
            <person name="Andreopoulos W."/>
            <person name="Angelini C."/>
            <person name="Antonin V."/>
            <person name="Barry K.W."/>
            <person name="Bougher N.L."/>
            <person name="Buchanan P."/>
            <person name="Buyck B."/>
            <person name="Bense V."/>
            <person name="Catcheside P."/>
            <person name="Chovatia M."/>
            <person name="Cooper J."/>
            <person name="Damon W."/>
            <person name="Desjardin D."/>
            <person name="Finy P."/>
            <person name="Geml J."/>
            <person name="Haridas S."/>
            <person name="Hughes K."/>
            <person name="Justo A."/>
            <person name="Karasinski D."/>
            <person name="Kautmanova I."/>
            <person name="Kiss B."/>
            <person name="Kocsube S."/>
            <person name="Kotiranta H."/>
            <person name="LaButti K.M."/>
            <person name="Lechner B.E."/>
            <person name="Liimatainen K."/>
            <person name="Lipzen A."/>
            <person name="Lukacs Z."/>
            <person name="Mihaltcheva S."/>
            <person name="Morgado L.N."/>
            <person name="Niskanen T."/>
            <person name="Noordeloos M.E."/>
            <person name="Ohm R.A."/>
            <person name="Ortiz-Santana B."/>
            <person name="Ovrebo C."/>
            <person name="Racz N."/>
            <person name="Riley R."/>
            <person name="Savchenko A."/>
            <person name="Shiryaev A."/>
            <person name="Soop K."/>
            <person name="Spirin V."/>
            <person name="Szebenyi C."/>
            <person name="Tomsovsky M."/>
            <person name="Tulloss R.E."/>
            <person name="Uehling J."/>
            <person name="Grigoriev I.V."/>
            <person name="Vagvolgyi C."/>
            <person name="Papp T."/>
            <person name="Martin F.M."/>
            <person name="Miettinen O."/>
            <person name="Hibbett D.S."/>
            <person name="Nagy L.G."/>
        </authorList>
    </citation>
    <scope>NUCLEOTIDE SEQUENCE [LARGE SCALE GENOMIC DNA]</scope>
    <source>
        <strain evidence="9 10">CBS 166.37</strain>
    </source>
</reference>
<dbReference type="GO" id="GO:0005737">
    <property type="term" value="C:cytoplasm"/>
    <property type="evidence" value="ECO:0007669"/>
    <property type="project" value="TreeGrafter"/>
</dbReference>
<protein>
    <recommendedName>
        <fullName evidence="5">Endopeptidase S2P</fullName>
    </recommendedName>
</protein>
<feature type="transmembrane region" description="Helical" evidence="6">
    <location>
        <begin position="179"/>
        <end position="200"/>
    </location>
</feature>
<dbReference type="GO" id="GO:0012505">
    <property type="term" value="C:endomembrane system"/>
    <property type="evidence" value="ECO:0007669"/>
    <property type="project" value="UniProtKB-SubCell"/>
</dbReference>
<feature type="chain" id="PRO_5022850528" description="Endopeptidase S2P" evidence="7">
    <location>
        <begin position="20"/>
        <end position="553"/>
    </location>
</feature>
<comment type="subcellular location">
    <subcellularLocation>
        <location evidence="1">Endomembrane system</location>
        <topology evidence="1">Multi-pass membrane protein</topology>
    </subcellularLocation>
</comment>
<keyword evidence="3 6" id="KW-1133">Transmembrane helix</keyword>
<dbReference type="InterPro" id="IPR001193">
    <property type="entry name" value="MBTPS2"/>
</dbReference>
<keyword evidence="4 6" id="KW-0472">Membrane</keyword>
<evidence type="ECO:0000256" key="5">
    <source>
        <dbReference type="ARBA" id="ARBA00032658"/>
    </source>
</evidence>
<sequence>MSLTDLLFLLALVWSVIYAIKYALNNHSSSLLPSYTRANAGLARRSGVFSDTTVTVHSLYLRVQTTAWNAYHDTLANKLSRRGRVLAAVLRGFYDIGTVAGMLGMLLSLGFLAWTCAGYALLLARKVIAPPGMGMPLEVGGFVKRGLEEGMGGESGESGLGAFGVTPIIPGVTVPLNHFPIILVAVFVSQIVHELGHAIAAAVDAVPVSSTGVSLIVCLPAAFVSLSTAVFDTLSPRARSRMVAAGPWHNLVFWGVLLFFGWVVGDKGWGLVGYQDVSGLGKVVVRVEADSPLYGYIPTGSLVTKLDDTSLGTKDGKKDIWTDYLTGSNREPVLGWCVGREQFGENRLNLRVEWEVNVSALRCFQALDPPGATGCPDPIPVHNAKYSKRCTSSDGCDTTSICVARKERLLTLTYLGPSGGIESTVTWSGPVNEVWEQMEVGKWMPRITLLPVWLPISFGVFWEYLKMATLSLYFLNLLPLPHLDGTKLLSSVLDMGVQEEYSGEEYDIEALEDSGRHERVRSMTRWKSRIERYIPLMVIWLCVACILAGIIHL</sequence>
<feature type="domain" description="Peptidase M50" evidence="8">
    <location>
        <begin position="182"/>
        <end position="495"/>
    </location>
</feature>
<accession>A0A5C3LWE7</accession>
<keyword evidence="10" id="KW-1185">Reference proteome</keyword>
<dbReference type="STRING" id="68775.A0A5C3LWE7"/>
<feature type="transmembrane region" description="Helical" evidence="6">
    <location>
        <begin position="533"/>
        <end position="551"/>
    </location>
</feature>
<keyword evidence="7" id="KW-0732">Signal</keyword>
<dbReference type="PANTHER" id="PTHR13325:SF3">
    <property type="entry name" value="MEMBRANE-BOUND TRANSCRIPTION FACTOR SITE-2 PROTEASE"/>
    <property type="match status" value="1"/>
</dbReference>
<evidence type="ECO:0000313" key="10">
    <source>
        <dbReference type="Proteomes" id="UP000308652"/>
    </source>
</evidence>
<dbReference type="AlphaFoldDB" id="A0A5C3LWE7"/>
<proteinExistence type="predicted"/>
<evidence type="ECO:0000256" key="7">
    <source>
        <dbReference type="SAM" id="SignalP"/>
    </source>
</evidence>
<evidence type="ECO:0000259" key="8">
    <source>
        <dbReference type="Pfam" id="PF02163"/>
    </source>
</evidence>
<feature type="transmembrane region" description="Helical" evidence="6">
    <location>
        <begin position="443"/>
        <end position="465"/>
    </location>
</feature>
<dbReference type="GO" id="GO:0016020">
    <property type="term" value="C:membrane"/>
    <property type="evidence" value="ECO:0007669"/>
    <property type="project" value="InterPro"/>
</dbReference>
<feature type="transmembrane region" description="Helical" evidence="6">
    <location>
        <begin position="99"/>
        <end position="124"/>
    </location>
</feature>
<feature type="transmembrane region" description="Helical" evidence="6">
    <location>
        <begin position="212"/>
        <end position="231"/>
    </location>
</feature>
<dbReference type="OrthoDB" id="7694678at2759"/>
<organism evidence="9 10">
    <name type="scientific">Crucibulum laeve</name>
    <dbReference type="NCBI Taxonomy" id="68775"/>
    <lineage>
        <taxon>Eukaryota</taxon>
        <taxon>Fungi</taxon>
        <taxon>Dikarya</taxon>
        <taxon>Basidiomycota</taxon>
        <taxon>Agaricomycotina</taxon>
        <taxon>Agaricomycetes</taxon>
        <taxon>Agaricomycetidae</taxon>
        <taxon>Agaricales</taxon>
        <taxon>Agaricineae</taxon>
        <taxon>Nidulariaceae</taxon>
        <taxon>Crucibulum</taxon>
    </lineage>
</organism>
<name>A0A5C3LWE7_9AGAR</name>